<evidence type="ECO:0000256" key="1">
    <source>
        <dbReference type="ARBA" id="ARBA00022980"/>
    </source>
</evidence>
<protein>
    <submittedName>
        <fullName evidence="4">Ribosomal protein s11</fullName>
    </submittedName>
</protein>
<sequence length="89" mass="10432">MLKKIITLYIKSTGKNTFISLLKNNPLFFLNKININKKQYVLNIYSCGKFGFKNRKKETAFACNFIITKIMLLLLNLKIKFFHIILKGI</sequence>
<evidence type="ECO:0000256" key="3">
    <source>
        <dbReference type="SAM" id="Phobius"/>
    </source>
</evidence>
<dbReference type="GO" id="GO:0005840">
    <property type="term" value="C:ribosome"/>
    <property type="evidence" value="ECO:0007669"/>
    <property type="project" value="UniProtKB-KW"/>
</dbReference>
<organism evidence="4 5">
    <name type="scientific">Cystoisospora suis</name>
    <dbReference type="NCBI Taxonomy" id="483139"/>
    <lineage>
        <taxon>Eukaryota</taxon>
        <taxon>Sar</taxon>
        <taxon>Alveolata</taxon>
        <taxon>Apicomplexa</taxon>
        <taxon>Conoidasida</taxon>
        <taxon>Coccidia</taxon>
        <taxon>Eucoccidiorida</taxon>
        <taxon>Eimeriorina</taxon>
        <taxon>Sarcocystidae</taxon>
        <taxon>Cystoisospora</taxon>
    </lineage>
</organism>
<dbReference type="InterPro" id="IPR036967">
    <property type="entry name" value="Ribosomal_uS11_sf"/>
</dbReference>
<feature type="non-terminal residue" evidence="4">
    <location>
        <position position="89"/>
    </location>
</feature>
<evidence type="ECO:0000313" key="5">
    <source>
        <dbReference type="Proteomes" id="UP000221165"/>
    </source>
</evidence>
<keyword evidence="1 4" id="KW-0689">Ribosomal protein</keyword>
<comment type="caution">
    <text evidence="4">The sequence shown here is derived from an EMBL/GenBank/DDBJ whole genome shotgun (WGS) entry which is preliminary data.</text>
</comment>
<evidence type="ECO:0000256" key="2">
    <source>
        <dbReference type="ARBA" id="ARBA00023274"/>
    </source>
</evidence>
<dbReference type="Proteomes" id="UP000221165">
    <property type="component" value="Unassembled WGS sequence"/>
</dbReference>
<name>A0A2C6LB40_9APIC</name>
<proteinExistence type="predicted"/>
<dbReference type="SUPFAM" id="SSF53137">
    <property type="entry name" value="Translational machinery components"/>
    <property type="match status" value="1"/>
</dbReference>
<feature type="transmembrane region" description="Helical" evidence="3">
    <location>
        <begin position="59"/>
        <end position="77"/>
    </location>
</feature>
<dbReference type="AlphaFoldDB" id="A0A2C6LB40"/>
<keyword evidence="3" id="KW-0812">Transmembrane</keyword>
<evidence type="ECO:0000313" key="4">
    <source>
        <dbReference type="EMBL" id="PHJ25377.1"/>
    </source>
</evidence>
<keyword evidence="5" id="KW-1185">Reference proteome</keyword>
<keyword evidence="2" id="KW-0687">Ribonucleoprotein</keyword>
<dbReference type="VEuPathDB" id="ToxoDB:CSUI_000764"/>
<accession>A0A2C6LB40</accession>
<dbReference type="GO" id="GO:1990904">
    <property type="term" value="C:ribonucleoprotein complex"/>
    <property type="evidence" value="ECO:0007669"/>
    <property type="project" value="UniProtKB-KW"/>
</dbReference>
<dbReference type="GO" id="GO:0006412">
    <property type="term" value="P:translation"/>
    <property type="evidence" value="ECO:0007669"/>
    <property type="project" value="InterPro"/>
</dbReference>
<dbReference type="GO" id="GO:0003735">
    <property type="term" value="F:structural constituent of ribosome"/>
    <property type="evidence" value="ECO:0007669"/>
    <property type="project" value="InterPro"/>
</dbReference>
<keyword evidence="3" id="KW-0472">Membrane</keyword>
<dbReference type="Gene3D" id="3.30.420.80">
    <property type="entry name" value="Ribosomal protein S11"/>
    <property type="match status" value="1"/>
</dbReference>
<keyword evidence="3" id="KW-1133">Transmembrane helix</keyword>
<reference evidence="4 5" key="1">
    <citation type="journal article" date="2017" name="Int. J. Parasitol.">
        <title>The genome of the protozoan parasite Cystoisospora suis and a reverse vaccinology approach to identify vaccine candidates.</title>
        <authorList>
            <person name="Palmieri N."/>
            <person name="Shrestha A."/>
            <person name="Ruttkowski B."/>
            <person name="Beck T."/>
            <person name="Vogl C."/>
            <person name="Tomley F."/>
            <person name="Blake D.P."/>
            <person name="Joachim A."/>
        </authorList>
    </citation>
    <scope>NUCLEOTIDE SEQUENCE [LARGE SCALE GENOMIC DNA]</scope>
    <source>
        <strain evidence="4 5">Wien I</strain>
    </source>
</reference>
<gene>
    <name evidence="4" type="ORF">CSUI_000764</name>
</gene>
<dbReference type="EMBL" id="MIGC01000294">
    <property type="protein sequence ID" value="PHJ25377.1"/>
    <property type="molecule type" value="Genomic_DNA"/>
</dbReference>